<reference evidence="1" key="1">
    <citation type="submission" date="2020-05" db="EMBL/GenBank/DDBJ databases">
        <authorList>
            <person name="Chiriac C."/>
            <person name="Salcher M."/>
            <person name="Ghai R."/>
            <person name="Kavagutti S V."/>
        </authorList>
    </citation>
    <scope>NUCLEOTIDE SEQUENCE</scope>
</reference>
<dbReference type="AlphaFoldDB" id="A0A6J7LDE5"/>
<evidence type="ECO:0000313" key="1">
    <source>
        <dbReference type="EMBL" id="CAB4966211.1"/>
    </source>
</evidence>
<dbReference type="EMBL" id="CAFBNR010000064">
    <property type="protein sequence ID" value="CAB4966211.1"/>
    <property type="molecule type" value="Genomic_DNA"/>
</dbReference>
<organism evidence="1">
    <name type="scientific">freshwater metagenome</name>
    <dbReference type="NCBI Taxonomy" id="449393"/>
    <lineage>
        <taxon>unclassified sequences</taxon>
        <taxon>metagenomes</taxon>
        <taxon>ecological metagenomes</taxon>
    </lineage>
</organism>
<accession>A0A6J7LDE5</accession>
<sequence>MHRPIVGRLVGRLAGWLPALVVMRDRSMPYASRTEISALGAGNMRLTENQAYW</sequence>
<protein>
    <submittedName>
        <fullName evidence="1">Unannotated protein</fullName>
    </submittedName>
</protein>
<gene>
    <name evidence="1" type="ORF">UFOPK3879_01174</name>
</gene>
<proteinExistence type="predicted"/>
<name>A0A6J7LDE5_9ZZZZ</name>